<comment type="function">
    <text evidence="5">Catalyzes the interconversion of L-alanine and D-alanine. May also act on other amino acids.</text>
</comment>
<accession>A0A0S4LHG5</accession>
<comment type="cofactor">
    <cofactor evidence="2 5 6">
        <name>pyridoxal 5'-phosphate</name>
        <dbReference type="ChEBI" id="CHEBI:597326"/>
    </cofactor>
</comment>
<feature type="active site" description="Proton acceptor; specific for D-alanine" evidence="5">
    <location>
        <position position="41"/>
    </location>
</feature>
<comment type="catalytic activity">
    <reaction evidence="1 5">
        <text>L-alanine = D-alanine</text>
        <dbReference type="Rhea" id="RHEA:20249"/>
        <dbReference type="ChEBI" id="CHEBI:57416"/>
        <dbReference type="ChEBI" id="CHEBI:57972"/>
        <dbReference type="EC" id="5.1.1.1"/>
    </reaction>
</comment>
<dbReference type="UniPathway" id="UPA00042">
    <property type="reaction ID" value="UER00497"/>
</dbReference>
<dbReference type="SMART" id="SM01005">
    <property type="entry name" value="Ala_racemase_C"/>
    <property type="match status" value="1"/>
</dbReference>
<dbReference type="PANTHER" id="PTHR30511:SF0">
    <property type="entry name" value="ALANINE RACEMASE, CATABOLIC-RELATED"/>
    <property type="match status" value="1"/>
</dbReference>
<dbReference type="Pfam" id="PF01168">
    <property type="entry name" value="Ala_racemase_N"/>
    <property type="match status" value="1"/>
</dbReference>
<dbReference type="STRING" id="1742972.COMA1_30178"/>
<dbReference type="SUPFAM" id="SSF51419">
    <property type="entry name" value="PLP-binding barrel"/>
    <property type="match status" value="1"/>
</dbReference>
<evidence type="ECO:0000256" key="3">
    <source>
        <dbReference type="ARBA" id="ARBA00022898"/>
    </source>
</evidence>
<evidence type="ECO:0000256" key="2">
    <source>
        <dbReference type="ARBA" id="ARBA00001933"/>
    </source>
</evidence>
<feature type="binding site" evidence="5 7">
    <location>
        <position position="139"/>
    </location>
    <ligand>
        <name>substrate</name>
    </ligand>
</feature>
<dbReference type="SUPFAM" id="SSF50621">
    <property type="entry name" value="Alanine racemase C-terminal domain-like"/>
    <property type="match status" value="1"/>
</dbReference>
<dbReference type="PRINTS" id="PR00992">
    <property type="entry name" value="ALARACEMASE"/>
</dbReference>
<dbReference type="Proteomes" id="UP000199032">
    <property type="component" value="Unassembled WGS sequence"/>
</dbReference>
<comment type="pathway">
    <text evidence="5">Amino-acid biosynthesis; D-alanine biosynthesis; D-alanine from L-alanine: step 1/1.</text>
</comment>
<dbReference type="HAMAP" id="MF_01201">
    <property type="entry name" value="Ala_racemase"/>
    <property type="match status" value="1"/>
</dbReference>
<feature type="modified residue" description="N6-(pyridoxal phosphate)lysine" evidence="5 6">
    <location>
        <position position="41"/>
    </location>
</feature>
<dbReference type="Pfam" id="PF00842">
    <property type="entry name" value="Ala_racemase_C"/>
    <property type="match status" value="1"/>
</dbReference>
<feature type="active site" description="Proton acceptor; specific for L-alanine" evidence="5">
    <location>
        <position position="268"/>
    </location>
</feature>
<name>A0A0S4LHG5_9BACT</name>
<dbReference type="AlphaFoldDB" id="A0A0S4LHG5"/>
<evidence type="ECO:0000256" key="6">
    <source>
        <dbReference type="PIRSR" id="PIRSR600821-50"/>
    </source>
</evidence>
<keyword evidence="3 5" id="KW-0663">Pyridoxal phosphate</keyword>
<evidence type="ECO:0000313" key="10">
    <source>
        <dbReference type="Proteomes" id="UP000199032"/>
    </source>
</evidence>
<dbReference type="InterPro" id="IPR011079">
    <property type="entry name" value="Ala_racemase_C"/>
</dbReference>
<reference evidence="9 10" key="1">
    <citation type="submission" date="2015-10" db="EMBL/GenBank/DDBJ databases">
        <authorList>
            <person name="Gilbert D.G."/>
        </authorList>
    </citation>
    <scope>NUCLEOTIDE SEQUENCE [LARGE SCALE GENOMIC DNA]</scope>
    <source>
        <strain evidence="9">COMA1</strain>
    </source>
</reference>
<evidence type="ECO:0000256" key="1">
    <source>
        <dbReference type="ARBA" id="ARBA00000316"/>
    </source>
</evidence>
<dbReference type="Gene3D" id="2.40.37.10">
    <property type="entry name" value="Lyase, Ornithine Decarboxylase, Chain A, domain 1"/>
    <property type="match status" value="1"/>
</dbReference>
<dbReference type="NCBIfam" id="TIGR00492">
    <property type="entry name" value="alr"/>
    <property type="match status" value="1"/>
</dbReference>
<dbReference type="InterPro" id="IPR000821">
    <property type="entry name" value="Ala_racemase"/>
</dbReference>
<evidence type="ECO:0000256" key="4">
    <source>
        <dbReference type="ARBA" id="ARBA00023235"/>
    </source>
</evidence>
<comment type="similarity">
    <text evidence="5">Belongs to the alanine racemase family.</text>
</comment>
<dbReference type="FunFam" id="3.20.20.10:FF:000002">
    <property type="entry name" value="Alanine racemase"/>
    <property type="match status" value="1"/>
</dbReference>
<dbReference type="InterPro" id="IPR001608">
    <property type="entry name" value="Ala_racemase_N"/>
</dbReference>
<evidence type="ECO:0000256" key="5">
    <source>
        <dbReference type="HAMAP-Rule" id="MF_01201"/>
    </source>
</evidence>
<dbReference type="GO" id="GO:0030632">
    <property type="term" value="P:D-alanine biosynthetic process"/>
    <property type="evidence" value="ECO:0007669"/>
    <property type="project" value="UniProtKB-UniRule"/>
</dbReference>
<dbReference type="GO" id="GO:0008784">
    <property type="term" value="F:alanine racemase activity"/>
    <property type="evidence" value="ECO:0007669"/>
    <property type="project" value="UniProtKB-UniRule"/>
</dbReference>
<feature type="domain" description="Alanine racemase C-terminal" evidence="8">
    <location>
        <begin position="247"/>
        <end position="375"/>
    </location>
</feature>
<gene>
    <name evidence="9" type="primary">alr</name>
    <name evidence="9" type="ORF">COMA1_30178</name>
</gene>
<dbReference type="PROSITE" id="PS00395">
    <property type="entry name" value="ALANINE_RACEMASE"/>
    <property type="match status" value="1"/>
</dbReference>
<dbReference type="PANTHER" id="PTHR30511">
    <property type="entry name" value="ALANINE RACEMASE"/>
    <property type="match status" value="1"/>
</dbReference>
<dbReference type="InterPro" id="IPR029066">
    <property type="entry name" value="PLP-binding_barrel"/>
</dbReference>
<keyword evidence="10" id="KW-1185">Reference proteome</keyword>
<dbReference type="EC" id="5.1.1.1" evidence="5"/>
<dbReference type="EMBL" id="CZQA01000009">
    <property type="protein sequence ID" value="CUS36671.1"/>
    <property type="molecule type" value="Genomic_DNA"/>
</dbReference>
<feature type="binding site" evidence="5 7">
    <location>
        <position position="316"/>
    </location>
    <ligand>
        <name>substrate</name>
    </ligand>
</feature>
<keyword evidence="4 5" id="KW-0413">Isomerase</keyword>
<dbReference type="InterPro" id="IPR020622">
    <property type="entry name" value="Ala_racemase_pyridoxalP-BS"/>
</dbReference>
<evidence type="ECO:0000256" key="7">
    <source>
        <dbReference type="PIRSR" id="PIRSR600821-52"/>
    </source>
</evidence>
<dbReference type="GO" id="GO:0005829">
    <property type="term" value="C:cytosol"/>
    <property type="evidence" value="ECO:0007669"/>
    <property type="project" value="TreeGrafter"/>
</dbReference>
<dbReference type="Gene3D" id="3.20.20.10">
    <property type="entry name" value="Alanine racemase"/>
    <property type="match status" value="1"/>
</dbReference>
<evidence type="ECO:0000259" key="8">
    <source>
        <dbReference type="SMART" id="SM01005"/>
    </source>
</evidence>
<sequence>MSSTSNFHPTFATVDLAALSHNLSQIRKCLPPGCTVMPVIKANAYGHGAIETAQALIRQNLDHLAVFSIDEAIALRQAGIAVSIVVLGPFVPQQIEDIIVHRLTPVVSDRSLLEAMADVTHARPTPYPIHLKVETGMNRLGLTQDDLETLFKKHMFPPSLHLEGLMSHLADSDGDAQDITEAQIARFNQALNVARGEGYEVPLVHLSNSASIIRFPSAHYTMVRPGIMLYGYHTLPRTILVPDLWPVLSLTTCIAQLRLIRPGDRVSYNGTFIAQKSTRIAVLPIGYADGLSRRLSNRGVVLIRGQRVPIVGLVCMDMVMVDITNVPDAAVGDEVVVIGQQGGETITAKDIAEWTETIPYEVLCAIHPRVPRRYRHSS</sequence>
<dbReference type="CDD" id="cd00430">
    <property type="entry name" value="PLPDE_III_AR"/>
    <property type="match status" value="1"/>
</dbReference>
<dbReference type="OrthoDB" id="9813814at2"/>
<protein>
    <recommendedName>
        <fullName evidence="5">Alanine racemase</fullName>
        <ecNumber evidence="5">5.1.1.1</ecNumber>
    </recommendedName>
</protein>
<evidence type="ECO:0000313" key="9">
    <source>
        <dbReference type="EMBL" id="CUS36671.1"/>
    </source>
</evidence>
<dbReference type="RefSeq" id="WP_090749211.1">
    <property type="nucleotide sequence ID" value="NZ_CZQA01000009.1"/>
</dbReference>
<proteinExistence type="inferred from homology"/>
<dbReference type="GO" id="GO:0030170">
    <property type="term" value="F:pyridoxal phosphate binding"/>
    <property type="evidence" value="ECO:0007669"/>
    <property type="project" value="UniProtKB-UniRule"/>
</dbReference>
<organism evidence="9 10">
    <name type="scientific">Candidatus Nitrospira nitrosa</name>
    <dbReference type="NCBI Taxonomy" id="1742972"/>
    <lineage>
        <taxon>Bacteria</taxon>
        <taxon>Pseudomonadati</taxon>
        <taxon>Nitrospirota</taxon>
        <taxon>Nitrospiria</taxon>
        <taxon>Nitrospirales</taxon>
        <taxon>Nitrospiraceae</taxon>
        <taxon>Nitrospira</taxon>
    </lineage>
</organism>
<dbReference type="InterPro" id="IPR009006">
    <property type="entry name" value="Ala_racemase/Decarboxylase_C"/>
</dbReference>